<dbReference type="Proteomes" id="UP001430065">
    <property type="component" value="Unassembled WGS sequence"/>
</dbReference>
<feature type="signal peptide" evidence="2">
    <location>
        <begin position="1"/>
        <end position="18"/>
    </location>
</feature>
<comment type="caution">
    <text evidence="4">The sequence shown here is derived from an EMBL/GenBank/DDBJ whole genome shotgun (WGS) entry which is preliminary data.</text>
</comment>
<evidence type="ECO:0000259" key="3">
    <source>
        <dbReference type="Pfam" id="PF25607"/>
    </source>
</evidence>
<dbReference type="InterPro" id="IPR025738">
    <property type="entry name" value="BatD"/>
</dbReference>
<reference evidence="4 5" key="1">
    <citation type="submission" date="2020-10" db="EMBL/GenBank/DDBJ databases">
        <title>Phylogeny of dyella-like bacteria.</title>
        <authorList>
            <person name="Fu J."/>
        </authorList>
    </citation>
    <scope>NUCLEOTIDE SEQUENCE [LARGE SCALE GENOMIC DNA]</scope>
    <source>
        <strain evidence="4 5">THG-B117</strain>
    </source>
</reference>
<evidence type="ECO:0000256" key="2">
    <source>
        <dbReference type="SAM" id="SignalP"/>
    </source>
</evidence>
<keyword evidence="1" id="KW-0472">Membrane</keyword>
<evidence type="ECO:0000313" key="4">
    <source>
        <dbReference type="EMBL" id="MBM7122656.1"/>
    </source>
</evidence>
<keyword evidence="1" id="KW-1133">Transmembrane helix</keyword>
<accession>A0ABS2JUU7</accession>
<keyword evidence="2" id="KW-0732">Signal</keyword>
<dbReference type="RefSeq" id="WP_204637094.1">
    <property type="nucleotide sequence ID" value="NZ_JADIKC010000007.1"/>
</dbReference>
<dbReference type="Pfam" id="PF25607">
    <property type="entry name" value="DUF7939"/>
    <property type="match status" value="1"/>
</dbReference>
<keyword evidence="5" id="KW-1185">Reference proteome</keyword>
<organism evidence="4 5">
    <name type="scientific">Dyella kyungheensis</name>
    <dbReference type="NCBI Taxonomy" id="1242174"/>
    <lineage>
        <taxon>Bacteria</taxon>
        <taxon>Pseudomonadati</taxon>
        <taxon>Pseudomonadota</taxon>
        <taxon>Gammaproteobacteria</taxon>
        <taxon>Lysobacterales</taxon>
        <taxon>Rhodanobacteraceae</taxon>
        <taxon>Dyella</taxon>
    </lineage>
</organism>
<gene>
    <name evidence="4" type="ORF">ISP20_15925</name>
</gene>
<name>A0ABS2JUU7_9GAMM</name>
<dbReference type="PANTHER" id="PTHR40940">
    <property type="entry name" value="PROTEIN BATD-RELATED"/>
    <property type="match status" value="1"/>
</dbReference>
<dbReference type="PANTHER" id="PTHR40940:SF1">
    <property type="entry name" value="PROTEIN BATD"/>
    <property type="match status" value="1"/>
</dbReference>
<sequence length="444" mass="48522">MKAWLASCLCWVAIMAHADQAAPPAPPVQVRVHAVPTGSLMQGETARIAVDLLTPDFFTDAPVLPELHVDGAYLSLSDETPGHLVETVNGQTWSGVSRTYLLTPLMSGAMEIPSFEITAHVGAARTPVSVQTQPLSLSVRALVLPPGVSEALIAGSVKLTQTITPQDGSLHVGDTVTRRIEIVAEGAPAMMLPPTTFAPVDGLTLYAASPVTRDAVDSHGGFVGGDRVDTASYVIGHRGHYRLPAVTVRWLDSRTRQWRESTAPEVRFHAWWGAPDKPRFALPGRGFMPRLIGWLSSDAGLAVLLLIVLGWLGWFFRDACRRGWQRWQAWRYRRRHSEPVAFRAVRRQRQASSAAAMAEAIDAWVRRAADDGAPVSVSAWASRYGDATLRVQWAGVQDALYGQGGSAWSASSLVDALGSARQRWKHSRRRWRHRSALPPLNPLN</sequence>
<dbReference type="InterPro" id="IPR057699">
    <property type="entry name" value="DUF7939"/>
</dbReference>
<dbReference type="EMBL" id="JADIKC010000007">
    <property type="protein sequence ID" value="MBM7122656.1"/>
    <property type="molecule type" value="Genomic_DNA"/>
</dbReference>
<feature type="chain" id="PRO_5046191451" evidence="2">
    <location>
        <begin position="19"/>
        <end position="444"/>
    </location>
</feature>
<feature type="transmembrane region" description="Helical" evidence="1">
    <location>
        <begin position="291"/>
        <end position="316"/>
    </location>
</feature>
<protein>
    <submittedName>
        <fullName evidence="4">BatD family protein</fullName>
    </submittedName>
</protein>
<keyword evidence="1" id="KW-0812">Transmembrane</keyword>
<proteinExistence type="predicted"/>
<evidence type="ECO:0000313" key="5">
    <source>
        <dbReference type="Proteomes" id="UP001430065"/>
    </source>
</evidence>
<evidence type="ECO:0000256" key="1">
    <source>
        <dbReference type="SAM" id="Phobius"/>
    </source>
</evidence>
<feature type="domain" description="DUF7939" evidence="3">
    <location>
        <begin position="341"/>
        <end position="423"/>
    </location>
</feature>